<organism evidence="2 3">
    <name type="scientific">Patellaria atrata CBS 101060</name>
    <dbReference type="NCBI Taxonomy" id="1346257"/>
    <lineage>
        <taxon>Eukaryota</taxon>
        <taxon>Fungi</taxon>
        <taxon>Dikarya</taxon>
        <taxon>Ascomycota</taxon>
        <taxon>Pezizomycotina</taxon>
        <taxon>Dothideomycetes</taxon>
        <taxon>Dothideomycetes incertae sedis</taxon>
        <taxon>Patellariales</taxon>
        <taxon>Patellariaceae</taxon>
        <taxon>Patellaria</taxon>
    </lineage>
</organism>
<dbReference type="EMBL" id="MU006101">
    <property type="protein sequence ID" value="KAF2837071.1"/>
    <property type="molecule type" value="Genomic_DNA"/>
</dbReference>
<keyword evidence="1" id="KW-0812">Transmembrane</keyword>
<accession>A0A9P4VL36</accession>
<protein>
    <submittedName>
        <fullName evidence="2">Uncharacterized protein</fullName>
    </submittedName>
</protein>
<feature type="transmembrane region" description="Helical" evidence="1">
    <location>
        <begin position="24"/>
        <end position="42"/>
    </location>
</feature>
<evidence type="ECO:0000313" key="3">
    <source>
        <dbReference type="Proteomes" id="UP000799429"/>
    </source>
</evidence>
<sequence length="154" mass="17573">MTARLQSTKERSQDLQHRRLQRKIIIEFGIVVLIVPFAVAGTDTTPGFLFSIPLFCWASSTSPPPLLHNSQQIYSLPSLTLQYPNHNFPRLPSIMAIITHIPIQCTPRHQLHLPSPIFSHLAPKSNNVWKSPLAEVSKRPMTFRGIWKHIPDNR</sequence>
<keyword evidence="3" id="KW-1185">Reference proteome</keyword>
<proteinExistence type="predicted"/>
<reference evidence="2" key="1">
    <citation type="journal article" date="2020" name="Stud. Mycol.">
        <title>101 Dothideomycetes genomes: a test case for predicting lifestyles and emergence of pathogens.</title>
        <authorList>
            <person name="Haridas S."/>
            <person name="Albert R."/>
            <person name="Binder M."/>
            <person name="Bloem J."/>
            <person name="Labutti K."/>
            <person name="Salamov A."/>
            <person name="Andreopoulos B."/>
            <person name="Baker S."/>
            <person name="Barry K."/>
            <person name="Bills G."/>
            <person name="Bluhm B."/>
            <person name="Cannon C."/>
            <person name="Castanera R."/>
            <person name="Culley D."/>
            <person name="Daum C."/>
            <person name="Ezra D."/>
            <person name="Gonzalez J."/>
            <person name="Henrissat B."/>
            <person name="Kuo A."/>
            <person name="Liang C."/>
            <person name="Lipzen A."/>
            <person name="Lutzoni F."/>
            <person name="Magnuson J."/>
            <person name="Mondo S."/>
            <person name="Nolan M."/>
            <person name="Ohm R."/>
            <person name="Pangilinan J."/>
            <person name="Park H.-J."/>
            <person name="Ramirez L."/>
            <person name="Alfaro M."/>
            <person name="Sun H."/>
            <person name="Tritt A."/>
            <person name="Yoshinaga Y."/>
            <person name="Zwiers L.-H."/>
            <person name="Turgeon B."/>
            <person name="Goodwin S."/>
            <person name="Spatafora J."/>
            <person name="Crous P."/>
            <person name="Grigoriev I."/>
        </authorList>
    </citation>
    <scope>NUCLEOTIDE SEQUENCE</scope>
    <source>
        <strain evidence="2">CBS 101060</strain>
    </source>
</reference>
<name>A0A9P4VL36_9PEZI</name>
<comment type="caution">
    <text evidence="2">The sequence shown here is derived from an EMBL/GenBank/DDBJ whole genome shotgun (WGS) entry which is preliminary data.</text>
</comment>
<keyword evidence="1" id="KW-0472">Membrane</keyword>
<gene>
    <name evidence="2" type="ORF">M501DRAFT_217687</name>
</gene>
<dbReference type="AlphaFoldDB" id="A0A9P4VL36"/>
<dbReference type="Proteomes" id="UP000799429">
    <property type="component" value="Unassembled WGS sequence"/>
</dbReference>
<evidence type="ECO:0000313" key="2">
    <source>
        <dbReference type="EMBL" id="KAF2837071.1"/>
    </source>
</evidence>
<keyword evidence="1" id="KW-1133">Transmembrane helix</keyword>
<evidence type="ECO:0000256" key="1">
    <source>
        <dbReference type="SAM" id="Phobius"/>
    </source>
</evidence>